<name>I4C3B1_DESTA</name>
<sequence length="47" mass="5418">MNPMRFALLITSCIAVARMNVRLKIQNLGGERPPCRHIFNMIMISMQ</sequence>
<protein>
    <submittedName>
        <fullName evidence="1">Uncharacterized protein</fullName>
    </submittedName>
</protein>
<accession>I4C3B1</accession>
<proteinExistence type="predicted"/>
<evidence type="ECO:0000313" key="2">
    <source>
        <dbReference type="Proteomes" id="UP000006055"/>
    </source>
</evidence>
<organism evidence="1 2">
    <name type="scientific">Desulfomonile tiedjei (strain ATCC 49306 / DSM 6799 / DCB-1)</name>
    <dbReference type="NCBI Taxonomy" id="706587"/>
    <lineage>
        <taxon>Bacteria</taxon>
        <taxon>Pseudomonadati</taxon>
        <taxon>Thermodesulfobacteriota</taxon>
        <taxon>Desulfomonilia</taxon>
        <taxon>Desulfomonilales</taxon>
        <taxon>Desulfomonilaceae</taxon>
        <taxon>Desulfomonile</taxon>
    </lineage>
</organism>
<keyword evidence="2" id="KW-1185">Reference proteome</keyword>
<dbReference type="Proteomes" id="UP000006055">
    <property type="component" value="Chromosome"/>
</dbReference>
<dbReference type="EMBL" id="CP003360">
    <property type="protein sequence ID" value="AFM24052.1"/>
    <property type="molecule type" value="Genomic_DNA"/>
</dbReference>
<dbReference type="AlphaFoldDB" id="I4C3B1"/>
<evidence type="ECO:0000313" key="1">
    <source>
        <dbReference type="EMBL" id="AFM24052.1"/>
    </source>
</evidence>
<gene>
    <name evidence="1" type="ordered locus">Desti_1339</name>
</gene>
<dbReference type="KEGG" id="dti:Desti_1339"/>
<reference evidence="2" key="1">
    <citation type="submission" date="2012-06" db="EMBL/GenBank/DDBJ databases">
        <title>Complete sequence of chromosome of Desulfomonile tiedjei DSM 6799.</title>
        <authorList>
            <person name="Lucas S."/>
            <person name="Copeland A."/>
            <person name="Lapidus A."/>
            <person name="Glavina del Rio T."/>
            <person name="Dalin E."/>
            <person name="Tice H."/>
            <person name="Bruce D."/>
            <person name="Goodwin L."/>
            <person name="Pitluck S."/>
            <person name="Peters L."/>
            <person name="Ovchinnikova G."/>
            <person name="Zeytun A."/>
            <person name="Lu M."/>
            <person name="Kyrpides N."/>
            <person name="Mavromatis K."/>
            <person name="Ivanova N."/>
            <person name="Brettin T."/>
            <person name="Detter J.C."/>
            <person name="Han C."/>
            <person name="Larimer F."/>
            <person name="Land M."/>
            <person name="Hauser L."/>
            <person name="Markowitz V."/>
            <person name="Cheng J.-F."/>
            <person name="Hugenholtz P."/>
            <person name="Woyke T."/>
            <person name="Wu D."/>
            <person name="Spring S."/>
            <person name="Schroeder M."/>
            <person name="Brambilla E."/>
            <person name="Klenk H.-P."/>
            <person name="Eisen J.A."/>
        </authorList>
    </citation>
    <scope>NUCLEOTIDE SEQUENCE [LARGE SCALE GENOMIC DNA]</scope>
    <source>
        <strain evidence="2">ATCC 49306 / DSM 6799 / DCB-1</strain>
    </source>
</reference>
<dbReference type="HOGENOM" id="CLU_3167310_0_0_7"/>